<dbReference type="PANTHER" id="PTHR18929:SF210">
    <property type="entry name" value="PROTEIN DISULFIDE-ISOMERASE A4"/>
    <property type="match status" value="1"/>
</dbReference>
<dbReference type="GO" id="GO:0005788">
    <property type="term" value="C:endoplasmic reticulum lumen"/>
    <property type="evidence" value="ECO:0007669"/>
    <property type="project" value="UniProtKB-SubCell"/>
</dbReference>
<evidence type="ECO:0000256" key="7">
    <source>
        <dbReference type="ARBA" id="ARBA00022824"/>
    </source>
</evidence>
<evidence type="ECO:0000313" key="16">
    <source>
        <dbReference type="EnsemblMetazoa" id="KAF7494164.1"/>
    </source>
</evidence>
<keyword evidence="10 11" id="KW-0676">Redox-active center</keyword>
<feature type="disulfide bond" description="Redox-active" evidence="11">
    <location>
        <begin position="191"/>
        <end position="194"/>
    </location>
</feature>
<evidence type="ECO:0000256" key="11">
    <source>
        <dbReference type="PIRSR" id="PIRSR605792-51"/>
    </source>
</evidence>
<feature type="domain" description="Thioredoxin" evidence="14">
    <location>
        <begin position="161"/>
        <end position="269"/>
    </location>
</feature>
<evidence type="ECO:0000259" key="14">
    <source>
        <dbReference type="PROSITE" id="PS51352"/>
    </source>
</evidence>
<dbReference type="Pfam" id="PF00085">
    <property type="entry name" value="Thioredoxin"/>
    <property type="match status" value="3"/>
</dbReference>
<accession>A0A834RCR4</accession>
<dbReference type="NCBIfam" id="TIGR01126">
    <property type="entry name" value="pdi_dom"/>
    <property type="match status" value="1"/>
</dbReference>
<dbReference type="GO" id="GO:0003756">
    <property type="term" value="F:protein disulfide isomerase activity"/>
    <property type="evidence" value="ECO:0007669"/>
    <property type="project" value="UniProtKB-EC"/>
</dbReference>
<dbReference type="EnsemblMetazoa" id="SSS_6007s_mrna">
    <property type="protein sequence ID" value="KAF7494164.1"/>
    <property type="gene ID" value="SSS_6007"/>
</dbReference>
<dbReference type="GO" id="GO:0009986">
    <property type="term" value="C:cell surface"/>
    <property type="evidence" value="ECO:0007669"/>
    <property type="project" value="TreeGrafter"/>
</dbReference>
<dbReference type="PANTHER" id="PTHR18929">
    <property type="entry name" value="PROTEIN DISULFIDE ISOMERASE"/>
    <property type="match status" value="1"/>
</dbReference>
<reference evidence="15" key="2">
    <citation type="submission" date="2020-01" db="EMBL/GenBank/DDBJ databases">
        <authorList>
            <person name="Korhonen P.K.K."/>
            <person name="Guangxu M.G."/>
            <person name="Wang T.W."/>
            <person name="Stroehlein A.J.S."/>
            <person name="Young N.D."/>
            <person name="Ang C.-S.A."/>
            <person name="Fernando D.W.F."/>
            <person name="Lu H.L."/>
            <person name="Taylor S.T."/>
            <person name="Ehtesham M.E.M."/>
            <person name="Najaraj S.H.N."/>
            <person name="Harsha G.H.G."/>
            <person name="Madugundu A.M."/>
            <person name="Renuse S.R."/>
            <person name="Holt D.H."/>
            <person name="Pandey A.P."/>
            <person name="Papenfuss A.P."/>
            <person name="Gasser R.B.G."/>
            <person name="Fischer K.F."/>
        </authorList>
    </citation>
    <scope>NUCLEOTIDE SEQUENCE</scope>
    <source>
        <strain evidence="15">SSS_KF_BRIS2020</strain>
    </source>
</reference>
<protein>
    <recommendedName>
        <fullName evidence="4 13">Protein disulfide-isomerase</fullName>
        <ecNumber evidence="4 13">5.3.4.1</ecNumber>
    </recommendedName>
</protein>
<comment type="similarity">
    <text evidence="3 12">Belongs to the protein disulfide isomerase family.</text>
</comment>
<dbReference type="InterPro" id="IPR017937">
    <property type="entry name" value="Thioredoxin_CS"/>
</dbReference>
<evidence type="ECO:0000313" key="17">
    <source>
        <dbReference type="Proteomes" id="UP000070412"/>
    </source>
</evidence>
<feature type="chain" id="PRO_5039736576" description="Protein disulfide-isomerase" evidence="13">
    <location>
        <begin position="23"/>
        <end position="640"/>
    </location>
</feature>
<dbReference type="Pfam" id="PF13848">
    <property type="entry name" value="Thioredoxin_6"/>
    <property type="match status" value="1"/>
</dbReference>
<evidence type="ECO:0000256" key="4">
    <source>
        <dbReference type="ARBA" id="ARBA00012723"/>
    </source>
</evidence>
<keyword evidence="5 13" id="KW-0732">Signal</keyword>
<dbReference type="NCBIfam" id="TIGR01130">
    <property type="entry name" value="ER_PDI_fam"/>
    <property type="match status" value="1"/>
</dbReference>
<evidence type="ECO:0000256" key="5">
    <source>
        <dbReference type="ARBA" id="ARBA00022729"/>
    </source>
</evidence>
<feature type="domain" description="Thioredoxin" evidence="14">
    <location>
        <begin position="18"/>
        <end position="154"/>
    </location>
</feature>
<dbReference type="OrthoDB" id="427280at2759"/>
<reference evidence="17" key="1">
    <citation type="journal article" date="2020" name="PLoS Negl. Trop. Dis.">
        <title>High-quality nuclear genome for Sarcoptes scabiei-A critical resource for a neglected parasite.</title>
        <authorList>
            <person name="Korhonen P.K."/>
            <person name="Gasser R.B."/>
            <person name="Ma G."/>
            <person name="Wang T."/>
            <person name="Stroehlein A.J."/>
            <person name="Young N.D."/>
            <person name="Ang C.S."/>
            <person name="Fernando D.D."/>
            <person name="Lu H.C."/>
            <person name="Taylor S."/>
            <person name="Reynolds S.L."/>
            <person name="Mofiz E."/>
            <person name="Najaraj S.H."/>
            <person name="Gowda H."/>
            <person name="Madugundu A."/>
            <person name="Renuse S."/>
            <person name="Holt D."/>
            <person name="Pandey A."/>
            <person name="Papenfuss A.T."/>
            <person name="Fischer K."/>
        </authorList>
    </citation>
    <scope>NUCLEOTIDE SEQUENCE [LARGE SCALE GENOMIC DNA]</scope>
</reference>
<dbReference type="Proteomes" id="UP000070412">
    <property type="component" value="Unassembled WGS sequence"/>
</dbReference>
<dbReference type="EMBL" id="WVUK01000054">
    <property type="protein sequence ID" value="KAF7494164.1"/>
    <property type="molecule type" value="Genomic_DNA"/>
</dbReference>
<proteinExistence type="inferred from homology"/>
<evidence type="ECO:0000256" key="3">
    <source>
        <dbReference type="ARBA" id="ARBA00006347"/>
    </source>
</evidence>
<dbReference type="CDD" id="cd02961">
    <property type="entry name" value="PDI_a_family"/>
    <property type="match status" value="2"/>
</dbReference>
<gene>
    <name evidence="15" type="ORF">SSS_6007</name>
</gene>
<dbReference type="PROSITE" id="PS00194">
    <property type="entry name" value="THIOREDOXIN_1"/>
    <property type="match status" value="2"/>
</dbReference>
<comment type="catalytic activity">
    <reaction evidence="1 13">
        <text>Catalyzes the rearrangement of -S-S- bonds in proteins.</text>
        <dbReference type="EC" id="5.3.4.1"/>
    </reaction>
</comment>
<dbReference type="EC" id="5.3.4.1" evidence="4 13"/>
<evidence type="ECO:0000256" key="10">
    <source>
        <dbReference type="ARBA" id="ARBA00023284"/>
    </source>
</evidence>
<dbReference type="GO" id="GO:0034976">
    <property type="term" value="P:response to endoplasmic reticulum stress"/>
    <property type="evidence" value="ECO:0007669"/>
    <property type="project" value="TreeGrafter"/>
</dbReference>
<keyword evidence="6" id="KW-0677">Repeat</keyword>
<evidence type="ECO:0000256" key="12">
    <source>
        <dbReference type="RuleBase" id="RU004208"/>
    </source>
</evidence>
<evidence type="ECO:0000256" key="1">
    <source>
        <dbReference type="ARBA" id="ARBA00001182"/>
    </source>
</evidence>
<keyword evidence="8 11" id="KW-1015">Disulfide bond</keyword>
<evidence type="ECO:0000256" key="8">
    <source>
        <dbReference type="ARBA" id="ARBA00023157"/>
    </source>
</evidence>
<dbReference type="SUPFAM" id="SSF52833">
    <property type="entry name" value="Thioredoxin-like"/>
    <property type="match status" value="5"/>
</dbReference>
<organism evidence="15">
    <name type="scientific">Sarcoptes scabiei</name>
    <name type="common">Itch mite</name>
    <name type="synonym">Acarus scabiei</name>
    <dbReference type="NCBI Taxonomy" id="52283"/>
    <lineage>
        <taxon>Eukaryota</taxon>
        <taxon>Metazoa</taxon>
        <taxon>Ecdysozoa</taxon>
        <taxon>Arthropoda</taxon>
        <taxon>Chelicerata</taxon>
        <taxon>Arachnida</taxon>
        <taxon>Acari</taxon>
        <taxon>Acariformes</taxon>
        <taxon>Sarcoptiformes</taxon>
        <taxon>Astigmata</taxon>
        <taxon>Psoroptidia</taxon>
        <taxon>Sarcoptoidea</taxon>
        <taxon>Sarcoptidae</taxon>
        <taxon>Sarcoptinae</taxon>
        <taxon>Sarcoptes</taxon>
    </lineage>
</organism>
<dbReference type="Gene3D" id="3.40.30.10">
    <property type="entry name" value="Glutaredoxin"/>
    <property type="match status" value="5"/>
</dbReference>
<comment type="subcellular location">
    <subcellularLocation>
        <location evidence="2">Endoplasmic reticulum lumen</location>
    </subcellularLocation>
</comment>
<dbReference type="PRINTS" id="PR00421">
    <property type="entry name" value="THIOREDOXIN"/>
</dbReference>
<evidence type="ECO:0000256" key="9">
    <source>
        <dbReference type="ARBA" id="ARBA00023235"/>
    </source>
</evidence>
<evidence type="ECO:0000313" key="15">
    <source>
        <dbReference type="EMBL" id="KAF7494164.1"/>
    </source>
</evidence>
<dbReference type="FunFam" id="3.40.30.10:FF:000017">
    <property type="entry name" value="Protein disulfide-isomerase A4"/>
    <property type="match status" value="1"/>
</dbReference>
<evidence type="ECO:0000256" key="2">
    <source>
        <dbReference type="ARBA" id="ARBA00004319"/>
    </source>
</evidence>
<dbReference type="InterPro" id="IPR013766">
    <property type="entry name" value="Thioredoxin_domain"/>
</dbReference>
<evidence type="ECO:0000256" key="6">
    <source>
        <dbReference type="ARBA" id="ARBA00022737"/>
    </source>
</evidence>
<reference evidence="16" key="3">
    <citation type="submission" date="2022-06" db="UniProtKB">
        <authorList>
            <consortium name="EnsemblMetazoa"/>
        </authorList>
    </citation>
    <scope>IDENTIFICATION</scope>
</reference>
<evidence type="ECO:0000256" key="13">
    <source>
        <dbReference type="RuleBase" id="RU361130"/>
    </source>
</evidence>
<dbReference type="FunFam" id="3.40.30.10:FF:000107">
    <property type="entry name" value="Protein disulfide-isomerase 5-2"/>
    <property type="match status" value="1"/>
</dbReference>
<feature type="domain" description="Thioredoxin" evidence="14">
    <location>
        <begin position="509"/>
        <end position="630"/>
    </location>
</feature>
<dbReference type="InterPro" id="IPR005792">
    <property type="entry name" value="Prot_disulphide_isomerase"/>
</dbReference>
<feature type="disulfide bond" description="Redox-active" evidence="11">
    <location>
        <begin position="549"/>
        <end position="552"/>
    </location>
</feature>
<dbReference type="AlphaFoldDB" id="A0A834RCR4"/>
<feature type="signal peptide" evidence="13">
    <location>
        <begin position="1"/>
        <end position="22"/>
    </location>
</feature>
<keyword evidence="17" id="KW-1185">Reference proteome</keyword>
<keyword evidence="9 13" id="KW-0413">Isomerase</keyword>
<dbReference type="InterPro" id="IPR036249">
    <property type="entry name" value="Thioredoxin-like_sf"/>
</dbReference>
<dbReference type="PROSITE" id="PS51352">
    <property type="entry name" value="THIOREDOXIN_2"/>
    <property type="match status" value="3"/>
</dbReference>
<dbReference type="GO" id="GO:0006457">
    <property type="term" value="P:protein folding"/>
    <property type="evidence" value="ECO:0007669"/>
    <property type="project" value="TreeGrafter"/>
</dbReference>
<name>A0A834RCR4_SARSC</name>
<keyword evidence="7" id="KW-0256">Endoplasmic reticulum</keyword>
<dbReference type="InterPro" id="IPR005788">
    <property type="entry name" value="PDI_thioredoxin-like_dom"/>
</dbReference>
<dbReference type="CDD" id="cd02995">
    <property type="entry name" value="PDI_a_PDI_a'_C"/>
    <property type="match status" value="1"/>
</dbReference>
<sequence>MQLIELILFPLGLFLFNSPIDANDSDAAAAAVADDTIRNLETITIENHVRVLDESNYETFVQQNRIALVEFYAPWCGHCKSLEPEFAEAARILQDDPNRVTLAKIDATKFSELAQKNEVTGFPTLFIYLNGTKQEYDGPRTAQGIVEHMREIADPNYRPPEEAVITLNEINFQSTIDSEQLILVEFYAPWCGHCKRLKPEYERAAKRLKQIENPIKLAKIDATVEKNLASKFDVKGYPTLIVFRKGKKSLYKGPRDENGIVDYMKRFRQTPSKRIDEKKQLSKEIKEDIPTVVGFFPNDDLLNQSNLFDLFIDAAYDQFDENNHFVHIIDAKLVEELKQKPNSLVVFNPILFRSKYENNSHSMILNDATSLNEVIHFIANHSVPLVGFRNSRTYNLYANRYPIVVVYYDVDFSFDHRKQTQMIREEILKAAAEIRQTENITFVIAHEMDNALEMKELKLDESGEDVNVGYYQSPRKRYAMEPNEDFNHQLLIDFIRSVLDEKIKPVIRSQIEPAINPIDNIWTIVGETFDRLVNRSEQNLLIEFYAPWCRHCQEFEPIYRKLAETFSNETDRLRLMKIDATANDFPESFVVNGFPTIYYVGSNKDDRRPLLYTGQRDLADLTKFIRNQIDSAFPTDKEEL</sequence>